<evidence type="ECO:0000313" key="3">
    <source>
        <dbReference type="EMBL" id="ETO00284.1"/>
    </source>
</evidence>
<keyword evidence="2" id="KW-0812">Transmembrane</keyword>
<keyword evidence="2" id="KW-1133">Transmembrane helix</keyword>
<dbReference type="InterPro" id="IPR015943">
    <property type="entry name" value="WD40/YVTN_repeat-like_dom_sf"/>
</dbReference>
<comment type="caution">
    <text evidence="3">The sequence shown here is derived from an EMBL/GenBank/DDBJ whole genome shotgun (WGS) entry which is preliminary data.</text>
</comment>
<dbReference type="Gene3D" id="2.130.10.10">
    <property type="entry name" value="YVTN repeat-like/Quinoprotein amine dehydrogenase"/>
    <property type="match status" value="1"/>
</dbReference>
<keyword evidence="2" id="KW-0472">Membrane</keyword>
<dbReference type="PANTHER" id="PTHR30344">
    <property type="entry name" value="6-PHOSPHOGLUCONOLACTONASE-RELATED"/>
    <property type="match status" value="1"/>
</dbReference>
<dbReference type="GO" id="GO:0017057">
    <property type="term" value="F:6-phosphogluconolactonase activity"/>
    <property type="evidence" value="ECO:0007669"/>
    <property type="project" value="TreeGrafter"/>
</dbReference>
<gene>
    <name evidence="3" type="ORF">RFI_37164</name>
</gene>
<sequence length="210" mass="24419">MTDWSAKFCYVANRGLSNSFLHVYYIHILFLFLFFLLCFACLCEQSLQGHDSIVCYQIDPKTALLGVDNVQWFSSGGHIPRHFNIDPSNQFLLCANQEGSCNISVFRIQHQRKGALEFVMKVEDTKCPACIQFFDICSEGAQSQQDRVQDMQNISDFINAILFLLFDFNLHFIIFCCCDMFFRIILCCKKYFLIDMQNADYNFLKLSLSF</sequence>
<proteinExistence type="inferred from homology"/>
<accession>X6LFE1</accession>
<evidence type="ECO:0000256" key="2">
    <source>
        <dbReference type="SAM" id="Phobius"/>
    </source>
</evidence>
<protein>
    <submittedName>
        <fullName evidence="3">Uncharacterized protein</fullName>
    </submittedName>
</protein>
<dbReference type="EMBL" id="ASPP01041463">
    <property type="protein sequence ID" value="ETO00284.1"/>
    <property type="molecule type" value="Genomic_DNA"/>
</dbReference>
<dbReference type="InterPro" id="IPR019405">
    <property type="entry name" value="Lactonase_7-beta_prop"/>
</dbReference>
<comment type="similarity">
    <text evidence="1">Belongs to the cycloisomerase 2 family.</text>
</comment>
<feature type="transmembrane region" description="Helical" evidence="2">
    <location>
        <begin position="24"/>
        <end position="43"/>
    </location>
</feature>
<dbReference type="AlphaFoldDB" id="X6LFE1"/>
<dbReference type="PANTHER" id="PTHR30344:SF1">
    <property type="entry name" value="6-PHOSPHOGLUCONOLACTONASE"/>
    <property type="match status" value="1"/>
</dbReference>
<feature type="transmembrane region" description="Helical" evidence="2">
    <location>
        <begin position="157"/>
        <end position="182"/>
    </location>
</feature>
<reference evidence="3 4" key="1">
    <citation type="journal article" date="2013" name="Curr. Biol.">
        <title>The Genome of the Foraminiferan Reticulomyxa filosa.</title>
        <authorList>
            <person name="Glockner G."/>
            <person name="Hulsmann N."/>
            <person name="Schleicher M."/>
            <person name="Noegel A.A."/>
            <person name="Eichinger L."/>
            <person name="Gallinger C."/>
            <person name="Pawlowski J."/>
            <person name="Sierra R."/>
            <person name="Euteneuer U."/>
            <person name="Pillet L."/>
            <person name="Moustafa A."/>
            <person name="Platzer M."/>
            <person name="Groth M."/>
            <person name="Szafranski K."/>
            <person name="Schliwa M."/>
        </authorList>
    </citation>
    <scope>NUCLEOTIDE SEQUENCE [LARGE SCALE GENOMIC DNA]</scope>
</reference>
<dbReference type="Pfam" id="PF10282">
    <property type="entry name" value="Lactonase"/>
    <property type="match status" value="1"/>
</dbReference>
<name>X6LFE1_RETFI</name>
<evidence type="ECO:0000313" key="4">
    <source>
        <dbReference type="Proteomes" id="UP000023152"/>
    </source>
</evidence>
<dbReference type="InterPro" id="IPR050282">
    <property type="entry name" value="Cycloisomerase_2"/>
</dbReference>
<keyword evidence="4" id="KW-1185">Reference proteome</keyword>
<dbReference type="Proteomes" id="UP000023152">
    <property type="component" value="Unassembled WGS sequence"/>
</dbReference>
<dbReference type="OrthoDB" id="9972196at2759"/>
<evidence type="ECO:0000256" key="1">
    <source>
        <dbReference type="ARBA" id="ARBA00005564"/>
    </source>
</evidence>
<organism evidence="3 4">
    <name type="scientific">Reticulomyxa filosa</name>
    <dbReference type="NCBI Taxonomy" id="46433"/>
    <lineage>
        <taxon>Eukaryota</taxon>
        <taxon>Sar</taxon>
        <taxon>Rhizaria</taxon>
        <taxon>Retaria</taxon>
        <taxon>Foraminifera</taxon>
        <taxon>Monothalamids</taxon>
        <taxon>Reticulomyxidae</taxon>
        <taxon>Reticulomyxa</taxon>
    </lineage>
</organism>